<dbReference type="AlphaFoldDB" id="A0AAV8YBB1"/>
<organism evidence="2 3">
    <name type="scientific">Aromia moschata</name>
    <dbReference type="NCBI Taxonomy" id="1265417"/>
    <lineage>
        <taxon>Eukaryota</taxon>
        <taxon>Metazoa</taxon>
        <taxon>Ecdysozoa</taxon>
        <taxon>Arthropoda</taxon>
        <taxon>Hexapoda</taxon>
        <taxon>Insecta</taxon>
        <taxon>Pterygota</taxon>
        <taxon>Neoptera</taxon>
        <taxon>Endopterygota</taxon>
        <taxon>Coleoptera</taxon>
        <taxon>Polyphaga</taxon>
        <taxon>Cucujiformia</taxon>
        <taxon>Chrysomeloidea</taxon>
        <taxon>Cerambycidae</taxon>
        <taxon>Cerambycinae</taxon>
        <taxon>Callichromatini</taxon>
        <taxon>Aromia</taxon>
    </lineage>
</organism>
<evidence type="ECO:0000256" key="1">
    <source>
        <dbReference type="SAM" id="MobiDB-lite"/>
    </source>
</evidence>
<evidence type="ECO:0000313" key="2">
    <source>
        <dbReference type="EMBL" id="KAJ8948246.1"/>
    </source>
</evidence>
<dbReference type="EMBL" id="JAPWTK010000140">
    <property type="protein sequence ID" value="KAJ8948246.1"/>
    <property type="molecule type" value="Genomic_DNA"/>
</dbReference>
<dbReference type="Proteomes" id="UP001162162">
    <property type="component" value="Unassembled WGS sequence"/>
</dbReference>
<protein>
    <recommendedName>
        <fullName evidence="4">HAT C-terminal dimerisation domain-containing protein</fullName>
    </recommendedName>
</protein>
<feature type="region of interest" description="Disordered" evidence="1">
    <location>
        <begin position="156"/>
        <end position="197"/>
    </location>
</feature>
<sequence length="197" mass="22086">MQDNALPLVDSLQIVNEINELLECIFMQSLVACFQRQMSPKSTLIYSGLWREVEAIKDAGFTRLKQICDGTSSKPSSAFRDYFMDANITSVDVEKSFSQYKNILSPRRTSLRETTIEPYLMLIIRVQSSARGRTASLALDSYFGDVELNPLSSKVRTKGSKLGTTAPNSGARQLRTPNNEPVLREPVPRTNDQYQGP</sequence>
<proteinExistence type="predicted"/>
<reference evidence="2" key="1">
    <citation type="journal article" date="2023" name="Insect Mol. Biol.">
        <title>Genome sequencing provides insights into the evolution of gene families encoding plant cell wall-degrading enzymes in longhorned beetles.</title>
        <authorList>
            <person name="Shin N.R."/>
            <person name="Okamura Y."/>
            <person name="Kirsch R."/>
            <person name="Pauchet Y."/>
        </authorList>
    </citation>
    <scope>NUCLEOTIDE SEQUENCE</scope>
    <source>
        <strain evidence="2">AMC_N1</strain>
    </source>
</reference>
<accession>A0AAV8YBB1</accession>
<keyword evidence="3" id="KW-1185">Reference proteome</keyword>
<evidence type="ECO:0008006" key="4">
    <source>
        <dbReference type="Google" id="ProtNLM"/>
    </source>
</evidence>
<name>A0AAV8YBB1_9CUCU</name>
<evidence type="ECO:0000313" key="3">
    <source>
        <dbReference type="Proteomes" id="UP001162162"/>
    </source>
</evidence>
<feature type="compositionally biased region" description="Polar residues" evidence="1">
    <location>
        <begin position="162"/>
        <end position="179"/>
    </location>
</feature>
<comment type="caution">
    <text evidence="2">The sequence shown here is derived from an EMBL/GenBank/DDBJ whole genome shotgun (WGS) entry which is preliminary data.</text>
</comment>
<gene>
    <name evidence="2" type="ORF">NQ318_013234</name>
</gene>